<keyword evidence="2" id="KW-1185">Reference proteome</keyword>
<evidence type="ECO:0000313" key="1">
    <source>
        <dbReference type="EMBL" id="MEY9453934.1"/>
    </source>
</evidence>
<accession>A0ABV4FST8</accession>
<sequence length="102" mass="11324">MAVIAFELHALGGLGQRHRRLAVGERIQRRIRQGGRLRLAPGLIGGNELLSRPQSIAEEPCVRLLLRLGAGRKCGVPHLRGQTDHREIIFAAEPQHAGFLRR</sequence>
<organism evidence="1 2">
    <name type="scientific">Bradyrhizobium ottawaense</name>
    <dbReference type="NCBI Taxonomy" id="931866"/>
    <lineage>
        <taxon>Bacteria</taxon>
        <taxon>Pseudomonadati</taxon>
        <taxon>Pseudomonadota</taxon>
        <taxon>Alphaproteobacteria</taxon>
        <taxon>Hyphomicrobiales</taxon>
        <taxon>Nitrobacteraceae</taxon>
        <taxon>Bradyrhizobium</taxon>
    </lineage>
</organism>
<gene>
    <name evidence="1" type="ORF">ABIG07_002882</name>
</gene>
<dbReference type="Proteomes" id="UP001565369">
    <property type="component" value="Unassembled WGS sequence"/>
</dbReference>
<protein>
    <submittedName>
        <fullName evidence="1">Uncharacterized protein</fullName>
    </submittedName>
</protein>
<proteinExistence type="predicted"/>
<comment type="caution">
    <text evidence="1">The sequence shown here is derived from an EMBL/GenBank/DDBJ whole genome shotgun (WGS) entry which is preliminary data.</text>
</comment>
<dbReference type="EMBL" id="JBGBZJ010000003">
    <property type="protein sequence ID" value="MEY9453934.1"/>
    <property type="molecule type" value="Genomic_DNA"/>
</dbReference>
<evidence type="ECO:0000313" key="2">
    <source>
        <dbReference type="Proteomes" id="UP001565369"/>
    </source>
</evidence>
<reference evidence="1 2" key="1">
    <citation type="submission" date="2024-07" db="EMBL/GenBank/DDBJ databases">
        <title>Genomic Encyclopedia of Type Strains, Phase V (KMG-V): Genome sequencing to study the core and pangenomes of soil and plant-associated prokaryotes.</title>
        <authorList>
            <person name="Whitman W."/>
        </authorList>
    </citation>
    <scope>NUCLEOTIDE SEQUENCE [LARGE SCALE GENOMIC DNA]</scope>
    <source>
        <strain evidence="1 2">USDA 152</strain>
    </source>
</reference>
<name>A0ABV4FST8_9BRAD</name>